<comment type="caution">
    <text evidence="1">The sequence shown here is derived from an EMBL/GenBank/DDBJ whole genome shotgun (WGS) entry which is preliminary data.</text>
</comment>
<proteinExistence type="predicted"/>
<protein>
    <submittedName>
        <fullName evidence="1">Uncharacterized protein</fullName>
    </submittedName>
</protein>
<dbReference type="Gene3D" id="3.80.10.10">
    <property type="entry name" value="Ribonuclease Inhibitor"/>
    <property type="match status" value="1"/>
</dbReference>
<organism evidence="1 2">
    <name type="scientific">Stylosanthes scabra</name>
    <dbReference type="NCBI Taxonomy" id="79078"/>
    <lineage>
        <taxon>Eukaryota</taxon>
        <taxon>Viridiplantae</taxon>
        <taxon>Streptophyta</taxon>
        <taxon>Embryophyta</taxon>
        <taxon>Tracheophyta</taxon>
        <taxon>Spermatophyta</taxon>
        <taxon>Magnoliopsida</taxon>
        <taxon>eudicotyledons</taxon>
        <taxon>Gunneridae</taxon>
        <taxon>Pentapetalae</taxon>
        <taxon>rosids</taxon>
        <taxon>fabids</taxon>
        <taxon>Fabales</taxon>
        <taxon>Fabaceae</taxon>
        <taxon>Papilionoideae</taxon>
        <taxon>50 kb inversion clade</taxon>
        <taxon>dalbergioids sensu lato</taxon>
        <taxon>Dalbergieae</taxon>
        <taxon>Pterocarpus clade</taxon>
        <taxon>Stylosanthes</taxon>
    </lineage>
</organism>
<sequence>MEELTIYGCEKLACSFPRAPKLHQLYVIGDSCPDKEEGNIVILETQLANSALECLTHIQAPQPLQHKSLTELKVFCCDSLTLFPLGALPNLKTLKITYCPEMDSFGEDCLPPSLTTLEISGCEKLERLITSKGLQAQGLSLTHLILQHGNEVKKSFPREGFLPASLQSLKLVGFRNLETLDCDGLHHLTSLKQLSIEFGLKLEEMNDPRVDQFKI</sequence>
<dbReference type="InterPro" id="IPR032675">
    <property type="entry name" value="LRR_dom_sf"/>
</dbReference>
<keyword evidence="2" id="KW-1185">Reference proteome</keyword>
<dbReference type="Proteomes" id="UP001341840">
    <property type="component" value="Unassembled WGS sequence"/>
</dbReference>
<dbReference type="PANTHER" id="PTHR34630">
    <property type="entry name" value="OS11G0677101 PROTEIN"/>
    <property type="match status" value="1"/>
</dbReference>
<reference evidence="1 2" key="1">
    <citation type="journal article" date="2023" name="Plants (Basel)">
        <title>Bridging the Gap: Combining Genomics and Transcriptomics Approaches to Understand Stylosanthes scabra, an Orphan Legume from the Brazilian Caatinga.</title>
        <authorList>
            <person name="Ferreira-Neto J.R.C."/>
            <person name="da Silva M.D."/>
            <person name="Binneck E."/>
            <person name="de Melo N.F."/>
            <person name="da Silva R.H."/>
            <person name="de Melo A.L.T.M."/>
            <person name="Pandolfi V."/>
            <person name="Bustamante F.O."/>
            <person name="Brasileiro-Vidal A.C."/>
            <person name="Benko-Iseppon A.M."/>
        </authorList>
    </citation>
    <scope>NUCLEOTIDE SEQUENCE [LARGE SCALE GENOMIC DNA]</scope>
    <source>
        <tissue evidence="1">Leaves</tissue>
    </source>
</reference>
<dbReference type="SUPFAM" id="SSF52047">
    <property type="entry name" value="RNI-like"/>
    <property type="match status" value="1"/>
</dbReference>
<accession>A0ABU6SJ11</accession>
<dbReference type="EMBL" id="JASCZI010060793">
    <property type="protein sequence ID" value="MED6136039.1"/>
    <property type="molecule type" value="Genomic_DNA"/>
</dbReference>
<name>A0ABU6SJ11_9FABA</name>
<evidence type="ECO:0000313" key="1">
    <source>
        <dbReference type="EMBL" id="MED6136039.1"/>
    </source>
</evidence>
<gene>
    <name evidence="1" type="ORF">PIB30_052301</name>
</gene>
<dbReference type="PANTHER" id="PTHR34630:SF17">
    <property type="entry name" value="OS06G0304700 PROTEIN"/>
    <property type="match status" value="1"/>
</dbReference>
<evidence type="ECO:0000313" key="2">
    <source>
        <dbReference type="Proteomes" id="UP001341840"/>
    </source>
</evidence>